<dbReference type="AlphaFoldDB" id="A0A2P2QC82"/>
<reference evidence="1" key="1">
    <citation type="submission" date="2018-02" db="EMBL/GenBank/DDBJ databases">
        <title>Rhizophora mucronata_Transcriptome.</title>
        <authorList>
            <person name="Meera S.P."/>
            <person name="Sreeshan A."/>
            <person name="Augustine A."/>
        </authorList>
    </citation>
    <scope>NUCLEOTIDE SEQUENCE</scope>
    <source>
        <tissue evidence="1">Leaf</tissue>
    </source>
</reference>
<sequence length="23" mass="2837">MWSLFSVNFSVYWFVAEKFCDKC</sequence>
<name>A0A2P2QC82_RHIMU</name>
<dbReference type="EMBL" id="GGEC01084124">
    <property type="protein sequence ID" value="MBX64608.1"/>
    <property type="molecule type" value="Transcribed_RNA"/>
</dbReference>
<evidence type="ECO:0000313" key="1">
    <source>
        <dbReference type="EMBL" id="MBX64608.1"/>
    </source>
</evidence>
<organism evidence="1">
    <name type="scientific">Rhizophora mucronata</name>
    <name type="common">Asiatic mangrove</name>
    <dbReference type="NCBI Taxonomy" id="61149"/>
    <lineage>
        <taxon>Eukaryota</taxon>
        <taxon>Viridiplantae</taxon>
        <taxon>Streptophyta</taxon>
        <taxon>Embryophyta</taxon>
        <taxon>Tracheophyta</taxon>
        <taxon>Spermatophyta</taxon>
        <taxon>Magnoliopsida</taxon>
        <taxon>eudicotyledons</taxon>
        <taxon>Gunneridae</taxon>
        <taxon>Pentapetalae</taxon>
        <taxon>rosids</taxon>
        <taxon>fabids</taxon>
        <taxon>Malpighiales</taxon>
        <taxon>Rhizophoraceae</taxon>
        <taxon>Rhizophora</taxon>
    </lineage>
</organism>
<accession>A0A2P2QC82</accession>
<proteinExistence type="predicted"/>
<protein>
    <submittedName>
        <fullName evidence="1">Uncharacterized protein</fullName>
    </submittedName>
</protein>